<name>A0AA88DKI8_FICCA</name>
<feature type="domain" description="Retrotransposon gag" evidence="2">
    <location>
        <begin position="125"/>
        <end position="218"/>
    </location>
</feature>
<dbReference type="SUPFAM" id="SSF101447">
    <property type="entry name" value="Formin homology 2 domain (FH2 domain)"/>
    <property type="match status" value="1"/>
</dbReference>
<protein>
    <recommendedName>
        <fullName evidence="2">Retrotransposon gag domain-containing protein</fullName>
    </recommendedName>
</protein>
<evidence type="ECO:0000259" key="2">
    <source>
        <dbReference type="Pfam" id="PF03732"/>
    </source>
</evidence>
<evidence type="ECO:0000313" key="4">
    <source>
        <dbReference type="Proteomes" id="UP001187192"/>
    </source>
</evidence>
<evidence type="ECO:0000256" key="1">
    <source>
        <dbReference type="SAM" id="MobiDB-lite"/>
    </source>
</evidence>
<dbReference type="Gramene" id="FCD_00027456-RA">
    <property type="protein sequence ID" value="FCD_00027456-RA:cds"/>
    <property type="gene ID" value="FCD_00027456"/>
</dbReference>
<dbReference type="Pfam" id="PF03732">
    <property type="entry name" value="Retrotrans_gag"/>
    <property type="match status" value="1"/>
</dbReference>
<dbReference type="InterPro" id="IPR005162">
    <property type="entry name" value="Retrotrans_gag_dom"/>
</dbReference>
<dbReference type="Proteomes" id="UP001187192">
    <property type="component" value="Unassembled WGS sequence"/>
</dbReference>
<accession>A0AA88DKI8</accession>
<dbReference type="PANTHER" id="PTHR33223:SF6">
    <property type="entry name" value="CCHC-TYPE DOMAIN-CONTAINING PROTEIN"/>
    <property type="match status" value="1"/>
</dbReference>
<feature type="compositionally biased region" description="Pro residues" evidence="1">
    <location>
        <begin position="54"/>
        <end position="67"/>
    </location>
</feature>
<evidence type="ECO:0000313" key="3">
    <source>
        <dbReference type="EMBL" id="GMN56139.1"/>
    </source>
</evidence>
<feature type="region of interest" description="Disordered" evidence="1">
    <location>
        <begin position="1"/>
        <end position="30"/>
    </location>
</feature>
<organism evidence="3 4">
    <name type="scientific">Ficus carica</name>
    <name type="common">Common fig</name>
    <dbReference type="NCBI Taxonomy" id="3494"/>
    <lineage>
        <taxon>Eukaryota</taxon>
        <taxon>Viridiplantae</taxon>
        <taxon>Streptophyta</taxon>
        <taxon>Embryophyta</taxon>
        <taxon>Tracheophyta</taxon>
        <taxon>Spermatophyta</taxon>
        <taxon>Magnoliopsida</taxon>
        <taxon>eudicotyledons</taxon>
        <taxon>Gunneridae</taxon>
        <taxon>Pentapetalae</taxon>
        <taxon>rosids</taxon>
        <taxon>fabids</taxon>
        <taxon>Rosales</taxon>
        <taxon>Moraceae</taxon>
        <taxon>Ficeae</taxon>
        <taxon>Ficus</taxon>
    </lineage>
</organism>
<gene>
    <name evidence="3" type="ORF">TIFTF001_025250</name>
</gene>
<dbReference type="EMBL" id="BTGU01000061">
    <property type="protein sequence ID" value="GMN56139.1"/>
    <property type="molecule type" value="Genomic_DNA"/>
</dbReference>
<comment type="caution">
    <text evidence="3">The sequence shown here is derived from an EMBL/GenBank/DDBJ whole genome shotgun (WGS) entry which is preliminary data.</text>
</comment>
<keyword evidence="4" id="KW-1185">Reference proteome</keyword>
<dbReference type="AlphaFoldDB" id="A0AA88DKI8"/>
<feature type="region of interest" description="Disordered" evidence="1">
    <location>
        <begin position="45"/>
        <end position="69"/>
    </location>
</feature>
<sequence>MQEAMVRTRSQAEHVGESDTSNDQDSRNARLDRLIDMMERFLEQQAKLQADRPTSPPPPPTPPPPLSTPVIRNNVIDVVGECFLKYKSLVFEGAVDSKIPENWIRTMERLFDCARIPNTEKVYCAIMMLREDASYWWDTMTVMHDINSMTWETFKNLLEEKFVTSATRDDKRREFANLKQGSMTVAEYLRKFDELSRYATYLNNEKQKIDQFLNGLNPVVYKDLEVADLEGADFAKVANKSFKGGQG</sequence>
<dbReference type="PANTHER" id="PTHR33223">
    <property type="entry name" value="CCHC-TYPE DOMAIN-CONTAINING PROTEIN"/>
    <property type="match status" value="1"/>
</dbReference>
<proteinExistence type="predicted"/>
<reference evidence="3" key="1">
    <citation type="submission" date="2023-07" db="EMBL/GenBank/DDBJ databases">
        <title>draft genome sequence of fig (Ficus carica).</title>
        <authorList>
            <person name="Takahashi T."/>
            <person name="Nishimura K."/>
        </authorList>
    </citation>
    <scope>NUCLEOTIDE SEQUENCE</scope>
</reference>